<dbReference type="Proteomes" id="UP000005723">
    <property type="component" value="Unassembled WGS sequence"/>
</dbReference>
<dbReference type="STRING" id="667129.HMPREF0758_4782"/>
<sequence>MRLGNRARRPHGETVMSDNPTIKNDEFNSMIRFAFRLAIISLLMVVIIYLAGVLLPEDSAEWVNLAMLALVGGNLIANLAVFYLALVGLFKSSLKWRALLSLLTALAVFALYAIALLLVT</sequence>
<evidence type="ECO:0000313" key="3">
    <source>
        <dbReference type="Proteomes" id="UP000005723"/>
    </source>
</evidence>
<accession>D4E9D2</accession>
<evidence type="ECO:0000313" key="2">
    <source>
        <dbReference type="EMBL" id="EFE93898.1"/>
    </source>
</evidence>
<comment type="caution">
    <text evidence="2">The sequence shown here is derived from an EMBL/GenBank/DDBJ whole genome shotgun (WGS) entry which is preliminary data.</text>
</comment>
<evidence type="ECO:0000256" key="1">
    <source>
        <dbReference type="SAM" id="Phobius"/>
    </source>
</evidence>
<feature type="transmembrane region" description="Helical" evidence="1">
    <location>
        <begin position="98"/>
        <end position="119"/>
    </location>
</feature>
<dbReference type="HOGENOM" id="CLU_2144111_0_0_6"/>
<name>D4E9D2_SEROD</name>
<feature type="transmembrane region" description="Helical" evidence="1">
    <location>
        <begin position="62"/>
        <end position="86"/>
    </location>
</feature>
<gene>
    <name evidence="2" type="ORF">HMPREF0758_4782</name>
</gene>
<dbReference type="AlphaFoldDB" id="D4E9D2"/>
<proteinExistence type="predicted"/>
<reference evidence="2 3" key="1">
    <citation type="submission" date="2010-01" db="EMBL/GenBank/DDBJ databases">
        <authorList>
            <person name="Muzny D."/>
            <person name="Qin X."/>
            <person name="Deng J."/>
            <person name="Jiang H."/>
            <person name="Liu Y."/>
            <person name="Qu J."/>
            <person name="Song X.-Z."/>
            <person name="Zhang L."/>
            <person name="Thornton R."/>
            <person name="Coyle M."/>
            <person name="Francisco L."/>
            <person name="Jackson L."/>
            <person name="Javaid M."/>
            <person name="Korchina V."/>
            <person name="Kovar C."/>
            <person name="Mata R."/>
            <person name="Mathew T."/>
            <person name="Ngo R."/>
            <person name="Nguyen L."/>
            <person name="Nguyen N."/>
            <person name="Okwuonu G."/>
            <person name="Ongeri F."/>
            <person name="Pham C."/>
            <person name="Simmons D."/>
            <person name="Wilczek-Boney K."/>
            <person name="Hale W."/>
            <person name="Jakkamsetti A."/>
            <person name="Pham P."/>
            <person name="Ruth R."/>
            <person name="San Lucas F."/>
            <person name="Warren J."/>
            <person name="Zhang J."/>
            <person name="Zhao Z."/>
            <person name="Zhou C."/>
            <person name="Zhu D."/>
            <person name="Lee S."/>
            <person name="Bess C."/>
            <person name="Blankenburg K."/>
            <person name="Forbes L."/>
            <person name="Fu Q."/>
            <person name="Gubbala S."/>
            <person name="Hirani K."/>
            <person name="Jayaseelan J.C."/>
            <person name="Lara F."/>
            <person name="Munidasa M."/>
            <person name="Palculict T."/>
            <person name="Patil S."/>
            <person name="Pu L.-L."/>
            <person name="Saada N."/>
            <person name="Tang L."/>
            <person name="Weissenberger G."/>
            <person name="Zhu Y."/>
            <person name="Hemphill L."/>
            <person name="Shang Y."/>
            <person name="Youmans B."/>
            <person name="Ayvaz T."/>
            <person name="Ross M."/>
            <person name="Santibanez J."/>
            <person name="Aqrawi P."/>
            <person name="Gross S."/>
            <person name="Joshi V."/>
            <person name="Fowler G."/>
            <person name="Nazareth L."/>
            <person name="Reid J."/>
            <person name="Worley K."/>
            <person name="Petrosino J."/>
            <person name="Highlander S."/>
            <person name="Gibbs R."/>
        </authorList>
    </citation>
    <scope>NUCLEOTIDE SEQUENCE [LARGE SCALE GENOMIC DNA]</scope>
    <source>
        <strain evidence="2 3">DSM 4582</strain>
    </source>
</reference>
<protein>
    <submittedName>
        <fullName evidence="2">Uncharacterized protein</fullName>
    </submittedName>
</protein>
<keyword evidence="1" id="KW-0812">Transmembrane</keyword>
<keyword evidence="1" id="KW-0472">Membrane</keyword>
<organism evidence="2 3">
    <name type="scientific">Serratia odorifera DSM 4582</name>
    <dbReference type="NCBI Taxonomy" id="667129"/>
    <lineage>
        <taxon>Bacteria</taxon>
        <taxon>Pseudomonadati</taxon>
        <taxon>Pseudomonadota</taxon>
        <taxon>Gammaproteobacteria</taxon>
        <taxon>Enterobacterales</taxon>
        <taxon>Yersiniaceae</taxon>
        <taxon>Serratia</taxon>
    </lineage>
</organism>
<dbReference type="EMBL" id="ADBY01000058">
    <property type="protein sequence ID" value="EFE93898.1"/>
    <property type="molecule type" value="Genomic_DNA"/>
</dbReference>
<keyword evidence="3" id="KW-1185">Reference proteome</keyword>
<feature type="transmembrane region" description="Helical" evidence="1">
    <location>
        <begin position="33"/>
        <end position="56"/>
    </location>
</feature>
<keyword evidence="1" id="KW-1133">Transmembrane helix</keyword>